<proteinExistence type="predicted"/>
<dbReference type="OrthoDB" id="163426at2"/>
<evidence type="ECO:0000313" key="2">
    <source>
        <dbReference type="Proteomes" id="UP000036873"/>
    </source>
</evidence>
<dbReference type="STRING" id="52689.AKG39_01655"/>
<dbReference type="NCBIfam" id="NF045669">
    <property type="entry name" value="DVU1555_fam_CGA"/>
    <property type="match status" value="1"/>
</dbReference>
<organism evidence="1 2">
    <name type="scientific">Acetobacterium bakii</name>
    <dbReference type="NCBI Taxonomy" id="52689"/>
    <lineage>
        <taxon>Bacteria</taxon>
        <taxon>Bacillati</taxon>
        <taxon>Bacillota</taxon>
        <taxon>Clostridia</taxon>
        <taxon>Eubacteriales</taxon>
        <taxon>Eubacteriaceae</taxon>
        <taxon>Acetobacterium</taxon>
    </lineage>
</organism>
<dbReference type="RefSeq" id="WP_050738619.1">
    <property type="nucleotide sequence ID" value="NZ_LGYO01000004.1"/>
</dbReference>
<dbReference type="Proteomes" id="UP000036873">
    <property type="component" value="Unassembled WGS sequence"/>
</dbReference>
<accession>A0A0L6U6M9</accession>
<protein>
    <submittedName>
        <fullName evidence="1">Redox-active protein</fullName>
    </submittedName>
</protein>
<dbReference type="InterPro" id="IPR010181">
    <property type="entry name" value="CGCAxxGCC_motif"/>
</dbReference>
<keyword evidence="2" id="KW-1185">Reference proteome</keyword>
<sequence>MDETAYRILQLSMAGYCCTQIMLKMALEEEEKENPDLIRAVNGLCNGIGNDQKTCGVLIGGIGILGLYAGKGTLREYSKDGYSSMIREFMEWFEDGFGSTDCVDLIGVTKFTDANSDQSYMVKCGDLLTQSYLKIQEILTENGYEFGTRDE</sequence>
<dbReference type="Pfam" id="PF09719">
    <property type="entry name" value="C_GCAxxG_C_C"/>
    <property type="match status" value="1"/>
</dbReference>
<dbReference type="AlphaFoldDB" id="A0A0L6U6M9"/>
<comment type="caution">
    <text evidence="1">The sequence shown here is derived from an EMBL/GenBank/DDBJ whole genome shotgun (WGS) entry which is preliminary data.</text>
</comment>
<reference evidence="2" key="1">
    <citation type="submission" date="2015-07" db="EMBL/GenBank/DDBJ databases">
        <title>Draft genome sequence of Acetobacterium bakii DSM 8293, a potential psychrophilic chemical producer through syngas fermentation.</title>
        <authorList>
            <person name="Song Y."/>
            <person name="Hwang S."/>
            <person name="Cho B.-K."/>
        </authorList>
    </citation>
    <scope>NUCLEOTIDE SEQUENCE [LARGE SCALE GENOMIC DNA]</scope>
    <source>
        <strain evidence="2">DSM 8239</strain>
    </source>
</reference>
<gene>
    <name evidence="1" type="ORF">AKG39_01655</name>
</gene>
<name>A0A0L6U6M9_9FIRM</name>
<evidence type="ECO:0000313" key="1">
    <source>
        <dbReference type="EMBL" id="KNZ43430.1"/>
    </source>
</evidence>
<dbReference type="EMBL" id="LGYO01000004">
    <property type="protein sequence ID" value="KNZ43430.1"/>
    <property type="molecule type" value="Genomic_DNA"/>
</dbReference>